<comment type="caution">
    <text evidence="6">The sequence shown here is derived from an EMBL/GenBank/DDBJ whole genome shotgun (WGS) entry which is preliminary data.</text>
</comment>
<evidence type="ECO:0000256" key="3">
    <source>
        <dbReference type="ARBA" id="ARBA00022679"/>
    </source>
</evidence>
<keyword evidence="2 6" id="KW-0032">Aminotransferase</keyword>
<dbReference type="EMBL" id="JBHSOH010000003">
    <property type="protein sequence ID" value="MFC5846939.1"/>
    <property type="molecule type" value="Genomic_DNA"/>
</dbReference>
<dbReference type="SUPFAM" id="SSF53383">
    <property type="entry name" value="PLP-dependent transferases"/>
    <property type="match status" value="1"/>
</dbReference>
<dbReference type="CDD" id="cd00609">
    <property type="entry name" value="AAT_like"/>
    <property type="match status" value="1"/>
</dbReference>
<reference evidence="7" key="1">
    <citation type="journal article" date="2019" name="Int. J. Syst. Evol. Microbiol.">
        <title>The Global Catalogue of Microorganisms (GCM) 10K type strain sequencing project: providing services to taxonomists for standard genome sequencing and annotation.</title>
        <authorList>
            <consortium name="The Broad Institute Genomics Platform"/>
            <consortium name="The Broad Institute Genome Sequencing Center for Infectious Disease"/>
            <person name="Wu L."/>
            <person name="Ma J."/>
        </authorList>
    </citation>
    <scope>NUCLEOTIDE SEQUENCE [LARGE SCALE GENOMIC DNA]</scope>
    <source>
        <strain evidence="7">CGMCC 1.15053</strain>
    </source>
</reference>
<gene>
    <name evidence="6" type="ORF">ACFPQ6_01335</name>
</gene>
<keyword evidence="7" id="KW-1185">Reference proteome</keyword>
<keyword evidence="3" id="KW-0808">Transferase</keyword>
<dbReference type="Proteomes" id="UP001595979">
    <property type="component" value="Unassembled WGS sequence"/>
</dbReference>
<accession>A0ABW1DGN3</accession>
<organism evidence="6 7">
    <name type="scientific">Deinococcus petrolearius</name>
    <dbReference type="NCBI Taxonomy" id="1751295"/>
    <lineage>
        <taxon>Bacteria</taxon>
        <taxon>Thermotogati</taxon>
        <taxon>Deinococcota</taxon>
        <taxon>Deinococci</taxon>
        <taxon>Deinococcales</taxon>
        <taxon>Deinococcaceae</taxon>
        <taxon>Deinococcus</taxon>
    </lineage>
</organism>
<evidence type="ECO:0000313" key="6">
    <source>
        <dbReference type="EMBL" id="MFC5846939.1"/>
    </source>
</evidence>
<proteinExistence type="predicted"/>
<dbReference type="GO" id="GO:0008483">
    <property type="term" value="F:transaminase activity"/>
    <property type="evidence" value="ECO:0007669"/>
    <property type="project" value="UniProtKB-KW"/>
</dbReference>
<evidence type="ECO:0000259" key="5">
    <source>
        <dbReference type="Pfam" id="PF00155"/>
    </source>
</evidence>
<dbReference type="InterPro" id="IPR004839">
    <property type="entry name" value="Aminotransferase_I/II_large"/>
</dbReference>
<protein>
    <submittedName>
        <fullName evidence="6">Pyridoxal phosphate-dependent aminotransferase</fullName>
    </submittedName>
</protein>
<evidence type="ECO:0000313" key="7">
    <source>
        <dbReference type="Proteomes" id="UP001595979"/>
    </source>
</evidence>
<dbReference type="Pfam" id="PF00155">
    <property type="entry name" value="Aminotran_1_2"/>
    <property type="match status" value="1"/>
</dbReference>
<feature type="domain" description="Aminotransferase class I/classII large" evidence="5">
    <location>
        <begin position="29"/>
        <end position="380"/>
    </location>
</feature>
<dbReference type="InterPro" id="IPR015424">
    <property type="entry name" value="PyrdxlP-dep_Trfase"/>
</dbReference>
<evidence type="ECO:0000256" key="1">
    <source>
        <dbReference type="ARBA" id="ARBA00001933"/>
    </source>
</evidence>
<name>A0ABW1DGN3_9DEIO</name>
<dbReference type="InterPro" id="IPR051326">
    <property type="entry name" value="Kynurenine-oxoglutarate_AT"/>
</dbReference>
<sequence>MPELLPRARASQESIFARMSRLAARYGAVNLGQGFPSDAPPAFLLEAARGAVGRLDQYAPPSGLPALRDAIGADLGVDGADVVVTSGATEALNVLALSLYGPREDGTGDEVLMLEPVFDVYVPQARLAGATPVTVALRLDPGPGGGWRLDLGALRGAVTPRTRALLLNTPHNPTGAVFTRAELEEVVALAREHDLWIVSDEVYDELYFGAPPVALRTLAPERTFTVGSAGKRLEATGWRVGWIACPPGSGGRLAGQIAGIRQQGSFCAPTPLQAAVAAALPVARAGGFYAGLRQEYAGRMALLAGGLEALGVAVYRPGGTYFLTAHLGAAAPDAGRLVESGGVAAIPLEAFAQAHAAPPGLVRLAFCKSRADIALALERLSAVLAAT</sequence>
<comment type="cofactor">
    <cofactor evidence="1">
        <name>pyridoxal 5'-phosphate</name>
        <dbReference type="ChEBI" id="CHEBI:597326"/>
    </cofactor>
</comment>
<dbReference type="Gene3D" id="3.90.1150.10">
    <property type="entry name" value="Aspartate Aminotransferase, domain 1"/>
    <property type="match status" value="1"/>
</dbReference>
<dbReference type="InterPro" id="IPR015421">
    <property type="entry name" value="PyrdxlP-dep_Trfase_major"/>
</dbReference>
<dbReference type="PANTHER" id="PTHR43807:SF20">
    <property type="entry name" value="FI04487P"/>
    <property type="match status" value="1"/>
</dbReference>
<evidence type="ECO:0000256" key="2">
    <source>
        <dbReference type="ARBA" id="ARBA00022576"/>
    </source>
</evidence>
<dbReference type="PANTHER" id="PTHR43807">
    <property type="entry name" value="FI04487P"/>
    <property type="match status" value="1"/>
</dbReference>
<dbReference type="RefSeq" id="WP_380045605.1">
    <property type="nucleotide sequence ID" value="NZ_JBHSOH010000003.1"/>
</dbReference>
<keyword evidence="4" id="KW-0663">Pyridoxal phosphate</keyword>
<evidence type="ECO:0000256" key="4">
    <source>
        <dbReference type="ARBA" id="ARBA00022898"/>
    </source>
</evidence>
<dbReference type="InterPro" id="IPR015422">
    <property type="entry name" value="PyrdxlP-dep_Trfase_small"/>
</dbReference>
<dbReference type="Gene3D" id="3.40.640.10">
    <property type="entry name" value="Type I PLP-dependent aspartate aminotransferase-like (Major domain)"/>
    <property type="match status" value="1"/>
</dbReference>